<comment type="similarity">
    <text evidence="2 10">Belongs to the TonB family.</text>
</comment>
<gene>
    <name evidence="13" type="ORF">DFR34_12722</name>
</gene>
<evidence type="ECO:0000256" key="5">
    <source>
        <dbReference type="ARBA" id="ARBA00022519"/>
    </source>
</evidence>
<dbReference type="Gene3D" id="3.30.1150.10">
    <property type="match status" value="1"/>
</dbReference>
<feature type="region of interest" description="Disordered" evidence="11">
    <location>
        <begin position="70"/>
        <end position="120"/>
    </location>
</feature>
<evidence type="ECO:0000256" key="9">
    <source>
        <dbReference type="ARBA" id="ARBA00023136"/>
    </source>
</evidence>
<keyword evidence="8" id="KW-1133">Transmembrane helix</keyword>
<evidence type="ECO:0000313" key="14">
    <source>
        <dbReference type="Proteomes" id="UP000247555"/>
    </source>
</evidence>
<evidence type="ECO:0000313" key="13">
    <source>
        <dbReference type="EMBL" id="PXX75169.1"/>
    </source>
</evidence>
<dbReference type="EMBL" id="QJKI01000027">
    <property type="protein sequence ID" value="PXX75169.1"/>
    <property type="molecule type" value="Genomic_DNA"/>
</dbReference>
<dbReference type="GO" id="GO:0055085">
    <property type="term" value="P:transmembrane transport"/>
    <property type="evidence" value="ECO:0007669"/>
    <property type="project" value="InterPro"/>
</dbReference>
<dbReference type="AlphaFoldDB" id="A0A318KD63"/>
<evidence type="ECO:0000256" key="1">
    <source>
        <dbReference type="ARBA" id="ARBA00004383"/>
    </source>
</evidence>
<dbReference type="PANTHER" id="PTHR33446:SF2">
    <property type="entry name" value="PROTEIN TONB"/>
    <property type="match status" value="1"/>
</dbReference>
<accession>A0A318KD63</accession>
<evidence type="ECO:0000259" key="12">
    <source>
        <dbReference type="PROSITE" id="PS52015"/>
    </source>
</evidence>
<dbReference type="PANTHER" id="PTHR33446">
    <property type="entry name" value="PROTEIN TONB-RELATED"/>
    <property type="match status" value="1"/>
</dbReference>
<name>A0A318KD63_9NEIS</name>
<dbReference type="Pfam" id="PF03544">
    <property type="entry name" value="TonB_C"/>
    <property type="match status" value="1"/>
</dbReference>
<keyword evidence="6" id="KW-0812">Transmembrane</keyword>
<evidence type="ECO:0000256" key="4">
    <source>
        <dbReference type="ARBA" id="ARBA00022475"/>
    </source>
</evidence>
<dbReference type="GO" id="GO:0031992">
    <property type="term" value="F:energy transducer activity"/>
    <property type="evidence" value="ECO:0007669"/>
    <property type="project" value="InterPro"/>
</dbReference>
<dbReference type="GO" id="GO:0030288">
    <property type="term" value="C:outer membrane-bounded periplasmic space"/>
    <property type="evidence" value="ECO:0007669"/>
    <property type="project" value="InterPro"/>
</dbReference>
<feature type="compositionally biased region" description="Low complexity" evidence="11">
    <location>
        <begin position="90"/>
        <end position="120"/>
    </location>
</feature>
<evidence type="ECO:0000256" key="10">
    <source>
        <dbReference type="RuleBase" id="RU362123"/>
    </source>
</evidence>
<keyword evidence="3 10" id="KW-0813">Transport</keyword>
<dbReference type="InterPro" id="IPR003538">
    <property type="entry name" value="TonB"/>
</dbReference>
<keyword evidence="14" id="KW-1185">Reference proteome</keyword>
<comment type="subcellular location">
    <subcellularLocation>
        <location evidence="1 10">Cell inner membrane</location>
        <topology evidence="1 10">Single-pass membrane protein</topology>
        <orientation evidence="1 10">Periplasmic side</orientation>
    </subcellularLocation>
</comment>
<evidence type="ECO:0000256" key="6">
    <source>
        <dbReference type="ARBA" id="ARBA00022692"/>
    </source>
</evidence>
<dbReference type="NCBIfam" id="TIGR01352">
    <property type="entry name" value="tonB_Cterm"/>
    <property type="match status" value="1"/>
</dbReference>
<reference evidence="13 14" key="1">
    <citation type="submission" date="2018-05" db="EMBL/GenBank/DDBJ databases">
        <title>Genomic Encyclopedia of Type Strains, Phase IV (KMG-IV): sequencing the most valuable type-strain genomes for metagenomic binning, comparative biology and taxonomic classification.</title>
        <authorList>
            <person name="Goeker M."/>
        </authorList>
    </citation>
    <scope>NUCLEOTIDE SEQUENCE [LARGE SCALE GENOMIC DNA]</scope>
    <source>
        <strain evidence="13 14">DSM 29661</strain>
    </source>
</reference>
<comment type="function">
    <text evidence="10">Interacts with outer membrane receptor proteins that carry out high-affinity binding and energy dependent uptake into the periplasmic space of specific substrates. It could act to transduce energy from the cytoplasmic membrane to specific energy-requiring processes in the outer membrane, resulting in the release into the periplasm of ligands bound by these outer membrane proteins.</text>
</comment>
<dbReference type="GO" id="GO:0015891">
    <property type="term" value="P:siderophore transport"/>
    <property type="evidence" value="ECO:0007669"/>
    <property type="project" value="InterPro"/>
</dbReference>
<feature type="compositionally biased region" description="Pro residues" evidence="11">
    <location>
        <begin position="79"/>
        <end position="89"/>
    </location>
</feature>
<dbReference type="PROSITE" id="PS52015">
    <property type="entry name" value="TONB_CTD"/>
    <property type="match status" value="1"/>
</dbReference>
<evidence type="ECO:0000256" key="3">
    <source>
        <dbReference type="ARBA" id="ARBA00022448"/>
    </source>
</evidence>
<evidence type="ECO:0000256" key="8">
    <source>
        <dbReference type="ARBA" id="ARBA00022989"/>
    </source>
</evidence>
<keyword evidence="10" id="KW-0735">Signal-anchor</keyword>
<evidence type="ECO:0000256" key="11">
    <source>
        <dbReference type="SAM" id="MobiDB-lite"/>
    </source>
</evidence>
<feature type="domain" description="TonB C-terminal" evidence="12">
    <location>
        <begin position="137"/>
        <end position="230"/>
    </location>
</feature>
<protein>
    <recommendedName>
        <fullName evidence="10">Protein TonB</fullName>
    </recommendedName>
</protein>
<keyword evidence="7 10" id="KW-0653">Protein transport</keyword>
<keyword evidence="4 10" id="KW-1003">Cell membrane</keyword>
<evidence type="ECO:0000256" key="7">
    <source>
        <dbReference type="ARBA" id="ARBA00022927"/>
    </source>
</evidence>
<dbReference type="SUPFAM" id="SSF74653">
    <property type="entry name" value="TolA/TonB C-terminal domain"/>
    <property type="match status" value="1"/>
</dbReference>
<keyword evidence="9" id="KW-0472">Membrane</keyword>
<sequence>MVTAFASFDLRDDAMAHTLRDHAPIAVLAMCAHGAALAALWSGSPAQATQAPRALPMQVRMLAALPAATPAPAAKPMVKPKPAPTPPKAARPMPLAAPRAPASPTAPSAASAPSAVPAPAAAAPAHPTAVAEAAPTAPRFDADYLHNPAPAYPAMARRNGEEGRVQLSVRVSAQGRAEQVEVRHSSGYARLDEAALATVRQWRFVPARRGEEAVAASVLVPIVFRLENAS</sequence>
<dbReference type="GO" id="GO:0015031">
    <property type="term" value="P:protein transport"/>
    <property type="evidence" value="ECO:0007669"/>
    <property type="project" value="UniProtKB-UniRule"/>
</dbReference>
<proteinExistence type="inferred from homology"/>
<organism evidence="13 14">
    <name type="scientific">Rivihabitans pingtungensis</name>
    <dbReference type="NCBI Taxonomy" id="1054498"/>
    <lineage>
        <taxon>Bacteria</taxon>
        <taxon>Pseudomonadati</taxon>
        <taxon>Pseudomonadota</taxon>
        <taxon>Betaproteobacteria</taxon>
        <taxon>Neisseriales</taxon>
        <taxon>Aquaspirillaceae</taxon>
        <taxon>Rivihabitans</taxon>
    </lineage>
</organism>
<dbReference type="Proteomes" id="UP000247555">
    <property type="component" value="Unassembled WGS sequence"/>
</dbReference>
<dbReference type="InterPro" id="IPR037682">
    <property type="entry name" value="TonB_C"/>
</dbReference>
<dbReference type="InterPro" id="IPR006260">
    <property type="entry name" value="TonB/TolA_C"/>
</dbReference>
<comment type="caution">
    <text evidence="13">The sequence shown here is derived from an EMBL/GenBank/DDBJ whole genome shotgun (WGS) entry which is preliminary data.</text>
</comment>
<keyword evidence="5 10" id="KW-0997">Cell inner membrane</keyword>
<dbReference type="GO" id="GO:0098797">
    <property type="term" value="C:plasma membrane protein complex"/>
    <property type="evidence" value="ECO:0007669"/>
    <property type="project" value="TreeGrafter"/>
</dbReference>
<dbReference type="InterPro" id="IPR051045">
    <property type="entry name" value="TonB-dependent_transducer"/>
</dbReference>
<evidence type="ECO:0000256" key="2">
    <source>
        <dbReference type="ARBA" id="ARBA00006555"/>
    </source>
</evidence>
<dbReference type="PRINTS" id="PR01374">
    <property type="entry name" value="TONBPROTEIN"/>
</dbReference>